<sequence length="178" mass="19575">MVGSIRRLDSGKRRLDNGKRHGKAANGAGQRQTAANGAGTTSAAETKHTTQKGRSDNAKQRGGTLKIQSAAIGHRWGWSSREEANQIQWSPDEIVTVAGDKAAADWPERSAVWRHVTERWLSKPAWLVVARRDGPDPQVTRQICDDGRRQRRRRWPELAVTTAESGGDSSGTLGLDWC</sequence>
<protein>
    <submittedName>
        <fullName evidence="2">Uncharacterized protein</fullName>
    </submittedName>
</protein>
<reference evidence="3" key="1">
    <citation type="journal article" date="2015" name="Proc. Natl. Acad. Sci. U.S.A.">
        <title>Genome sequencing of adzuki bean (Vigna angularis) provides insight into high starch and low fat accumulation and domestication.</title>
        <authorList>
            <person name="Yang K."/>
            <person name="Tian Z."/>
            <person name="Chen C."/>
            <person name="Luo L."/>
            <person name="Zhao B."/>
            <person name="Wang Z."/>
            <person name="Yu L."/>
            <person name="Li Y."/>
            <person name="Sun Y."/>
            <person name="Li W."/>
            <person name="Chen Y."/>
            <person name="Li Y."/>
            <person name="Zhang Y."/>
            <person name="Ai D."/>
            <person name="Zhao J."/>
            <person name="Shang C."/>
            <person name="Ma Y."/>
            <person name="Wu B."/>
            <person name="Wang M."/>
            <person name="Gao L."/>
            <person name="Sun D."/>
            <person name="Zhang P."/>
            <person name="Guo F."/>
            <person name="Wang W."/>
            <person name="Li Y."/>
            <person name="Wang J."/>
            <person name="Varshney R.K."/>
            <person name="Wang J."/>
            <person name="Ling H.Q."/>
            <person name="Wan P."/>
        </authorList>
    </citation>
    <scope>NUCLEOTIDE SEQUENCE</scope>
    <source>
        <strain evidence="3">cv. Jingnong 6</strain>
    </source>
</reference>
<proteinExistence type="predicted"/>
<feature type="compositionally biased region" description="Low complexity" evidence="1">
    <location>
        <begin position="33"/>
        <end position="44"/>
    </location>
</feature>
<evidence type="ECO:0000313" key="2">
    <source>
        <dbReference type="EMBL" id="KOM48337.1"/>
    </source>
</evidence>
<accession>A0A0L9V0D9</accession>
<evidence type="ECO:0000313" key="3">
    <source>
        <dbReference type="Proteomes" id="UP000053144"/>
    </source>
</evidence>
<dbReference type="Proteomes" id="UP000053144">
    <property type="component" value="Chromosome 7"/>
</dbReference>
<name>A0A0L9V0D9_PHAAN</name>
<feature type="compositionally biased region" description="Basic and acidic residues" evidence="1">
    <location>
        <begin position="1"/>
        <end position="19"/>
    </location>
</feature>
<gene>
    <name evidence="2" type="ORF">LR48_Vigan07g204100</name>
</gene>
<feature type="region of interest" description="Disordered" evidence="1">
    <location>
        <begin position="1"/>
        <end position="65"/>
    </location>
</feature>
<evidence type="ECO:0000256" key="1">
    <source>
        <dbReference type="SAM" id="MobiDB-lite"/>
    </source>
</evidence>
<dbReference type="EMBL" id="CM003377">
    <property type="protein sequence ID" value="KOM48337.1"/>
    <property type="molecule type" value="Genomic_DNA"/>
</dbReference>
<feature type="compositionally biased region" description="Basic and acidic residues" evidence="1">
    <location>
        <begin position="45"/>
        <end position="59"/>
    </location>
</feature>
<organism evidence="2 3">
    <name type="scientific">Phaseolus angularis</name>
    <name type="common">Azuki bean</name>
    <name type="synonym">Vigna angularis</name>
    <dbReference type="NCBI Taxonomy" id="3914"/>
    <lineage>
        <taxon>Eukaryota</taxon>
        <taxon>Viridiplantae</taxon>
        <taxon>Streptophyta</taxon>
        <taxon>Embryophyta</taxon>
        <taxon>Tracheophyta</taxon>
        <taxon>Spermatophyta</taxon>
        <taxon>Magnoliopsida</taxon>
        <taxon>eudicotyledons</taxon>
        <taxon>Gunneridae</taxon>
        <taxon>Pentapetalae</taxon>
        <taxon>rosids</taxon>
        <taxon>fabids</taxon>
        <taxon>Fabales</taxon>
        <taxon>Fabaceae</taxon>
        <taxon>Papilionoideae</taxon>
        <taxon>50 kb inversion clade</taxon>
        <taxon>NPAAA clade</taxon>
        <taxon>indigoferoid/millettioid clade</taxon>
        <taxon>Phaseoleae</taxon>
        <taxon>Vigna</taxon>
    </lineage>
</organism>
<dbReference type="Gramene" id="KOM48337">
    <property type="protein sequence ID" value="KOM48337"/>
    <property type="gene ID" value="LR48_Vigan07g204100"/>
</dbReference>
<dbReference type="AlphaFoldDB" id="A0A0L9V0D9"/>